<dbReference type="Proteomes" id="UP000248301">
    <property type="component" value="Unassembled WGS sequence"/>
</dbReference>
<evidence type="ECO:0000259" key="1">
    <source>
        <dbReference type="Pfam" id="PF21882"/>
    </source>
</evidence>
<dbReference type="EMBL" id="NKUF01000006">
    <property type="protein sequence ID" value="PYD63985.1"/>
    <property type="molecule type" value="Genomic_DNA"/>
</dbReference>
<evidence type="ECO:0000313" key="2">
    <source>
        <dbReference type="EMBL" id="PYD63985.1"/>
    </source>
</evidence>
<evidence type="ECO:0000313" key="3">
    <source>
        <dbReference type="Proteomes" id="UP000248301"/>
    </source>
</evidence>
<name>A0A318PY44_9PROT</name>
<protein>
    <recommendedName>
        <fullName evidence="1">Putative tail fiber protein gp53-like C-terminal domain-containing protein</fullName>
    </recommendedName>
</protein>
<feature type="domain" description="Putative tail fiber protein gp53-like C-terminal" evidence="1">
    <location>
        <begin position="184"/>
        <end position="277"/>
    </location>
</feature>
<dbReference type="AlphaFoldDB" id="A0A318PY44"/>
<proteinExistence type="predicted"/>
<gene>
    <name evidence="2" type="ORF">CFR72_04685</name>
</gene>
<dbReference type="RefSeq" id="WP_110912884.1">
    <property type="nucleotide sequence ID" value="NZ_NKUF01000006.1"/>
</dbReference>
<dbReference type="InterPro" id="IPR054075">
    <property type="entry name" value="Gp53-like_C"/>
</dbReference>
<accession>A0A318PY44</accession>
<dbReference type="OrthoDB" id="7285288at2"/>
<reference evidence="2 3" key="1">
    <citation type="submission" date="2017-07" db="EMBL/GenBank/DDBJ databases">
        <title>A draft genome sequence of Gluconacetobacter entanii LTH 4560.</title>
        <authorList>
            <person name="Skraban J."/>
            <person name="Cleenwerck I."/>
            <person name="Vandamme P."/>
            <person name="Trcek J."/>
        </authorList>
    </citation>
    <scope>NUCLEOTIDE SEQUENCE [LARGE SCALE GENOMIC DNA]</scope>
    <source>
        <strain evidence="2 3">LTH 4560</strain>
    </source>
</reference>
<organism evidence="2 3">
    <name type="scientific">Gluconacetobacter entanii</name>
    <dbReference type="NCBI Taxonomy" id="108528"/>
    <lineage>
        <taxon>Bacteria</taxon>
        <taxon>Pseudomonadati</taxon>
        <taxon>Pseudomonadota</taxon>
        <taxon>Alphaproteobacteria</taxon>
        <taxon>Acetobacterales</taxon>
        <taxon>Acetobacteraceae</taxon>
        <taxon>Gluconacetobacter</taxon>
    </lineage>
</organism>
<sequence>MFRLANGTQVSDLPAPPAAIGTPGFATAGVVGGQMPSIIDPDAFNVHQEELMAILAAAGLNEDRSNSAQVLAALRMLFVTLGGGKYQVAGAVMLGRDTTFPGLRYSYIGTDGKTVMDGGYLVSSYGTLLSGSTQVGDLTIGPDGRLSFQSVKMAGSYGVTALLSDIVAGTGLGNSQGTNGYQILPGGTVLQYGASSSGSGGYSTPNFPVAFPTKCEGMIVVESAATTNWAAGKPTLHGVQGYPSKVQADVYSMIFSGSGGGWGGMNGLGYFWWAWGY</sequence>
<comment type="caution">
    <text evidence="2">The sequence shown here is derived from an EMBL/GenBank/DDBJ whole genome shotgun (WGS) entry which is preliminary data.</text>
</comment>
<dbReference type="Pfam" id="PF21882">
    <property type="entry name" value="Gp53-like_C"/>
    <property type="match status" value="1"/>
</dbReference>
<dbReference type="Gene3D" id="2.60.40.3940">
    <property type="match status" value="1"/>
</dbReference>